<dbReference type="Pfam" id="PF00072">
    <property type="entry name" value="Response_reg"/>
    <property type="match status" value="1"/>
</dbReference>
<dbReference type="Proteomes" id="UP001180825">
    <property type="component" value="Unassembled WGS sequence"/>
</dbReference>
<feature type="domain" description="Response regulatory" evidence="2">
    <location>
        <begin position="17"/>
        <end position="132"/>
    </location>
</feature>
<dbReference type="PROSITE" id="PS51832">
    <property type="entry name" value="HD_GYP"/>
    <property type="match status" value="1"/>
</dbReference>
<dbReference type="InterPro" id="IPR011006">
    <property type="entry name" value="CheY-like_superfamily"/>
</dbReference>
<dbReference type="RefSeq" id="WP_310326866.1">
    <property type="nucleotide sequence ID" value="NZ_JAVDXV010000002.1"/>
</dbReference>
<evidence type="ECO:0000313" key="5">
    <source>
        <dbReference type="Proteomes" id="UP001180825"/>
    </source>
</evidence>
<protein>
    <submittedName>
        <fullName evidence="4">Two-component system response regulator</fullName>
    </submittedName>
</protein>
<dbReference type="InterPro" id="IPR052020">
    <property type="entry name" value="Cyclic_di-GMP/3'3'-cGAMP_PDE"/>
</dbReference>
<dbReference type="SUPFAM" id="SSF52172">
    <property type="entry name" value="CheY-like"/>
    <property type="match status" value="1"/>
</dbReference>
<dbReference type="PROSITE" id="PS50110">
    <property type="entry name" value="RESPONSE_REGULATORY"/>
    <property type="match status" value="1"/>
</dbReference>
<dbReference type="CDD" id="cd00077">
    <property type="entry name" value="HDc"/>
    <property type="match status" value="1"/>
</dbReference>
<dbReference type="InterPro" id="IPR001789">
    <property type="entry name" value="Sig_transdc_resp-reg_receiver"/>
</dbReference>
<reference evidence="4 5" key="1">
    <citation type="submission" date="2023-07" db="EMBL/GenBank/DDBJ databases">
        <title>Sorghum-associated microbial communities from plants grown in Nebraska, USA.</title>
        <authorList>
            <person name="Schachtman D."/>
        </authorList>
    </citation>
    <scope>NUCLEOTIDE SEQUENCE [LARGE SCALE GENOMIC DNA]</scope>
    <source>
        <strain evidence="4 5">BE316</strain>
    </source>
</reference>
<proteinExistence type="predicted"/>
<dbReference type="SMART" id="SM00471">
    <property type="entry name" value="HDc"/>
    <property type="match status" value="1"/>
</dbReference>
<feature type="modified residue" description="4-aspartylphosphate" evidence="1">
    <location>
        <position position="65"/>
    </location>
</feature>
<evidence type="ECO:0000259" key="2">
    <source>
        <dbReference type="PROSITE" id="PS50110"/>
    </source>
</evidence>
<dbReference type="Gene3D" id="3.40.50.2300">
    <property type="match status" value="1"/>
</dbReference>
<dbReference type="Pfam" id="PF13487">
    <property type="entry name" value="HD_5"/>
    <property type="match status" value="1"/>
</dbReference>
<dbReference type="InterPro" id="IPR003607">
    <property type="entry name" value="HD/PDEase_dom"/>
</dbReference>
<comment type="caution">
    <text evidence="4">The sequence shown here is derived from an EMBL/GenBank/DDBJ whole genome shotgun (WGS) entry which is preliminary data.</text>
</comment>
<dbReference type="PANTHER" id="PTHR45228">
    <property type="entry name" value="CYCLIC DI-GMP PHOSPHODIESTERASE TM_0186-RELATED"/>
    <property type="match status" value="1"/>
</dbReference>
<evidence type="ECO:0000256" key="1">
    <source>
        <dbReference type="PROSITE-ProRule" id="PRU00169"/>
    </source>
</evidence>
<evidence type="ECO:0000259" key="3">
    <source>
        <dbReference type="PROSITE" id="PS51832"/>
    </source>
</evidence>
<dbReference type="SUPFAM" id="SSF109604">
    <property type="entry name" value="HD-domain/PDEase-like"/>
    <property type="match status" value="1"/>
</dbReference>
<accession>A0ABU2A740</accession>
<dbReference type="Gene3D" id="1.10.3210.10">
    <property type="entry name" value="Hypothetical protein af1432"/>
    <property type="match status" value="1"/>
</dbReference>
<feature type="domain" description="HD-GYP" evidence="3">
    <location>
        <begin position="159"/>
        <end position="371"/>
    </location>
</feature>
<dbReference type="EMBL" id="JAVDXV010000002">
    <property type="protein sequence ID" value="MDR7332413.1"/>
    <property type="molecule type" value="Genomic_DNA"/>
</dbReference>
<keyword evidence="1" id="KW-0597">Phosphoprotein</keyword>
<name>A0ABU2A740_9BURK</name>
<keyword evidence="5" id="KW-1185">Reference proteome</keyword>
<dbReference type="PANTHER" id="PTHR45228:SF5">
    <property type="entry name" value="CYCLIC DI-GMP PHOSPHODIESTERASE VC_1348-RELATED"/>
    <property type="match status" value="1"/>
</dbReference>
<evidence type="ECO:0000313" key="4">
    <source>
        <dbReference type="EMBL" id="MDR7332413.1"/>
    </source>
</evidence>
<dbReference type="InterPro" id="IPR037522">
    <property type="entry name" value="HD_GYP_dom"/>
</dbReference>
<gene>
    <name evidence="4" type="ORF">J2X21_001539</name>
</gene>
<sequence>MNASLQHTEAHAAAQATVLVVDDTPANLTLMAQVLKPDYRVQLAVSGAKALEICQRQPPDLIILDVMMPELDGYEVCRRLKADPATRRVPIIFLTALTDVEDENAGFAAGGADFIHKPFNPVTVLARVRTHLQLKLAEDRLLHHNAQLSGELEARRREVERLRDTTLFVMVGLAEFRDADTGNHIQRTQEYVRALARWLAAQPDGAVDLSLDAIDELAKAAPLHDIGKVAIPDGILLKPGRLSEDEWRIMKTHAEQGGDLLQRAIDKLGEDAGLMLSFGKQIARHHHEKWDGSGYPDGLAGTDIPLAARLMAVADVYDALISPRPYKQAMTHDEALDYIRDGSGSHFDPRVVEALEACVEQMQQIASRWAD</sequence>
<dbReference type="CDD" id="cd19920">
    <property type="entry name" value="REC_PA4781-like"/>
    <property type="match status" value="1"/>
</dbReference>
<dbReference type="SMART" id="SM00448">
    <property type="entry name" value="REC"/>
    <property type="match status" value="1"/>
</dbReference>
<organism evidence="4 5">
    <name type="scientific">Roseateles asaccharophilus</name>
    <dbReference type="NCBI Taxonomy" id="582607"/>
    <lineage>
        <taxon>Bacteria</taxon>
        <taxon>Pseudomonadati</taxon>
        <taxon>Pseudomonadota</taxon>
        <taxon>Betaproteobacteria</taxon>
        <taxon>Burkholderiales</taxon>
        <taxon>Sphaerotilaceae</taxon>
        <taxon>Roseateles</taxon>
    </lineage>
</organism>